<evidence type="ECO:0000259" key="6">
    <source>
        <dbReference type="PROSITE" id="PS50835"/>
    </source>
</evidence>
<dbReference type="InterPro" id="IPR007110">
    <property type="entry name" value="Ig-like_dom"/>
</dbReference>
<dbReference type="Pfam" id="PF00147">
    <property type="entry name" value="Fibrinogen_C"/>
    <property type="match status" value="1"/>
</dbReference>
<keyword evidence="5" id="KW-0732">Signal</keyword>
<accession>A0A411DEJ5</accession>
<dbReference type="PROSITE" id="PS50835">
    <property type="entry name" value="IG_LIKE"/>
    <property type="match status" value="1"/>
</dbReference>
<comment type="subcellular location">
    <subcellularLocation>
        <location evidence="1">Secreted</location>
        <location evidence="1">Extracellular space</location>
        <location evidence="1">Extracellular matrix</location>
    </subcellularLocation>
</comment>
<dbReference type="SMART" id="SM00186">
    <property type="entry name" value="FBG"/>
    <property type="match status" value="1"/>
</dbReference>
<dbReference type="Pfam" id="PF07686">
    <property type="entry name" value="V-set"/>
    <property type="match status" value="1"/>
</dbReference>
<evidence type="ECO:0000256" key="5">
    <source>
        <dbReference type="SAM" id="SignalP"/>
    </source>
</evidence>
<dbReference type="Gene3D" id="2.60.40.10">
    <property type="entry name" value="Immunoglobulins"/>
    <property type="match status" value="1"/>
</dbReference>
<dbReference type="Gene3D" id="3.90.215.10">
    <property type="entry name" value="Gamma Fibrinogen, chain A, domain 1"/>
    <property type="match status" value="1"/>
</dbReference>
<name>A0A411DEJ5_LITLI</name>
<keyword evidence="3" id="KW-1015">Disulfide bond</keyword>
<organism evidence="8">
    <name type="scientific">Littorina littorea</name>
    <name type="common">Common periwinkle</name>
    <dbReference type="NCBI Taxonomy" id="31216"/>
    <lineage>
        <taxon>Eukaryota</taxon>
        <taxon>Metazoa</taxon>
        <taxon>Spiralia</taxon>
        <taxon>Lophotrochozoa</taxon>
        <taxon>Mollusca</taxon>
        <taxon>Gastropoda</taxon>
        <taxon>Caenogastropoda</taxon>
        <taxon>Littorinimorpha</taxon>
        <taxon>Littorinoidea</taxon>
        <taxon>Littorinidae</taxon>
        <taxon>Littorina</taxon>
    </lineage>
</organism>
<dbReference type="InterPro" id="IPR020837">
    <property type="entry name" value="Fibrinogen_CS"/>
</dbReference>
<dbReference type="AlphaFoldDB" id="A0A411DEJ5"/>
<dbReference type="PANTHER" id="PTHR19143:SF458">
    <property type="entry name" value="FIBRINOGEN C-TERMINAL DOMAIN-CONTAINING PROTEIN-RELATED"/>
    <property type="match status" value="1"/>
</dbReference>
<dbReference type="InterPro" id="IPR013783">
    <property type="entry name" value="Ig-like_fold"/>
</dbReference>
<feature type="chain" id="PRO_5019491887" evidence="5">
    <location>
        <begin position="21"/>
        <end position="681"/>
    </location>
</feature>
<proteinExistence type="evidence at transcript level"/>
<dbReference type="GO" id="GO:0005615">
    <property type="term" value="C:extracellular space"/>
    <property type="evidence" value="ECO:0007669"/>
    <property type="project" value="TreeGrafter"/>
</dbReference>
<keyword evidence="2" id="KW-0272">Extracellular matrix</keyword>
<dbReference type="PROSITE" id="PS00514">
    <property type="entry name" value="FIBRINOGEN_C_1"/>
    <property type="match status" value="1"/>
</dbReference>
<dbReference type="InterPro" id="IPR014716">
    <property type="entry name" value="Fibrinogen_a/b/g_C_1"/>
</dbReference>
<reference evidence="8" key="1">
    <citation type="journal article" date="2019" name="Dev. Comp. Immunol.">
        <title>Derivatives of the lectin complement pathway in Lophotrochozoa.</title>
        <authorList>
            <person name="Gorbushin A.M."/>
        </authorList>
    </citation>
    <scope>NUCLEOTIDE SEQUENCE</scope>
    <source>
        <tissue evidence="8">Kidney</tissue>
    </source>
</reference>
<dbReference type="NCBIfam" id="NF040941">
    <property type="entry name" value="GGGWT_bact"/>
    <property type="match status" value="1"/>
</dbReference>
<dbReference type="SUPFAM" id="SSF56496">
    <property type="entry name" value="Fibrinogen C-terminal domain-like"/>
    <property type="match status" value="1"/>
</dbReference>
<keyword evidence="4" id="KW-0175">Coiled coil</keyword>
<feature type="domain" description="Ig-like" evidence="6">
    <location>
        <begin position="140"/>
        <end position="230"/>
    </location>
</feature>
<evidence type="ECO:0000256" key="1">
    <source>
        <dbReference type="ARBA" id="ARBA00004498"/>
    </source>
</evidence>
<feature type="coiled-coil region" evidence="4">
    <location>
        <begin position="295"/>
        <end position="322"/>
    </location>
</feature>
<evidence type="ECO:0000259" key="7">
    <source>
        <dbReference type="PROSITE" id="PS51406"/>
    </source>
</evidence>
<keyword evidence="2" id="KW-0964">Secreted</keyword>
<sequence>MKHCFVNCLIAFSFTSVLQAYRWSPTPENDARFKACEGGDVSFPWPIVTDGKDEEIVYIDWLFQAPGKANVSIAIYVEGNFFTKANKDRFTFTPNAGLHLQGAQTDDAGRYYVRVNLHDEKCLLTSVERMVTLSVAERAPAVQNDSFLVTMSDAIWDDVIEDWTLQLRCGRFVDFGHPPVDVIWTMPSGEVRNSSHEDNGTFVLSVSSPVQGGNYSCHLPPSAPAARCLTDTSPLNAAAQLYMDDKDVRLSLLELLVHFDKMVRVNSDQASLLHNQSRFIQNQASLLKDQGSRLQDQSRLTLKDQDERLRDHEEQIQILDSLYQEHQILLKNQDQADLLQNQSRLIRDQASLLRYLDKRLEDHEERLQIQDSLLQNQSRFTKDQASRLQDQDKRLGDHEKRLHIQDSLLQNQSRFIQDQASLLTDQDSRLQGYASLLQVYARLLQDQSRCILDQTSLQDEIITNLKLGRAERTFSSCVDWLAVDPRSGVRTLTVHGEAIRVYCDQTTDGGGWTVFQRRQDRSVDFYRGWKAYRGGFGDLQGNFWLGLDNLHNLTSSGDYLLRIDMTKFDGTSGSATYTGFHVAGVDQNFTLNFDSFAGGNADDSLSMQNKQQFSTHDADHDTYSVNCASIFHGAWWYAGCHVSHLNGRYKDSRVYGEDGVTWYRFDGYHSLKFSEMKMRPS</sequence>
<gene>
    <name evidence="8" type="primary">FREP-3.1</name>
</gene>
<dbReference type="InterPro" id="IPR013106">
    <property type="entry name" value="Ig_V-set"/>
</dbReference>
<evidence type="ECO:0000313" key="8">
    <source>
        <dbReference type="EMBL" id="QBA18375.1"/>
    </source>
</evidence>
<dbReference type="CDD" id="cd00087">
    <property type="entry name" value="FReD"/>
    <property type="match status" value="1"/>
</dbReference>
<dbReference type="SUPFAM" id="SSF48726">
    <property type="entry name" value="Immunoglobulin"/>
    <property type="match status" value="1"/>
</dbReference>
<feature type="domain" description="Fibrinogen C-terminal" evidence="7">
    <location>
        <begin position="468"/>
        <end position="681"/>
    </location>
</feature>
<dbReference type="InterPro" id="IPR036179">
    <property type="entry name" value="Ig-like_dom_sf"/>
</dbReference>
<dbReference type="PROSITE" id="PS51406">
    <property type="entry name" value="FIBRINOGEN_C_2"/>
    <property type="match status" value="1"/>
</dbReference>
<dbReference type="EMBL" id="MK153081">
    <property type="protein sequence ID" value="QBA18375.1"/>
    <property type="molecule type" value="mRNA"/>
</dbReference>
<feature type="signal peptide" evidence="5">
    <location>
        <begin position="1"/>
        <end position="20"/>
    </location>
</feature>
<dbReference type="InterPro" id="IPR050373">
    <property type="entry name" value="Fibrinogen_C-term_domain"/>
</dbReference>
<evidence type="ECO:0000256" key="4">
    <source>
        <dbReference type="SAM" id="Coils"/>
    </source>
</evidence>
<dbReference type="InterPro" id="IPR036056">
    <property type="entry name" value="Fibrinogen-like_C"/>
</dbReference>
<protein>
    <submittedName>
        <fullName evidence="8">VIgL family fibrinogen-related protein 3 isoform 1</fullName>
    </submittedName>
</protein>
<dbReference type="PANTHER" id="PTHR19143">
    <property type="entry name" value="FIBRINOGEN/TENASCIN/ANGIOPOEITIN"/>
    <property type="match status" value="1"/>
</dbReference>
<evidence type="ECO:0000256" key="2">
    <source>
        <dbReference type="ARBA" id="ARBA00022530"/>
    </source>
</evidence>
<evidence type="ECO:0000256" key="3">
    <source>
        <dbReference type="ARBA" id="ARBA00023157"/>
    </source>
</evidence>
<dbReference type="InterPro" id="IPR002181">
    <property type="entry name" value="Fibrinogen_a/b/g_C_dom"/>
</dbReference>